<evidence type="ECO:0000313" key="1">
    <source>
        <dbReference type="EMBL" id="MFD2261039.1"/>
    </source>
</evidence>
<protein>
    <submittedName>
        <fullName evidence="1">Uncharacterized protein</fullName>
    </submittedName>
</protein>
<comment type="caution">
    <text evidence="1">The sequence shown here is derived from an EMBL/GenBank/DDBJ whole genome shotgun (WGS) entry which is preliminary data.</text>
</comment>
<dbReference type="Proteomes" id="UP001597373">
    <property type="component" value="Unassembled WGS sequence"/>
</dbReference>
<sequence>SFMVKTILQGGPVQWGWINPIVQITFGPVEGIDKDSLYQYFDYYGAEGMSCGSVPQMTVSFNNTVTTKKDGETYSYPGSVDIDSAGPCPTTLTDVTTSAIITYN</sequence>
<dbReference type="EMBL" id="JBHUIR010000058">
    <property type="protein sequence ID" value="MFD2261039.1"/>
    <property type="molecule type" value="Genomic_DNA"/>
</dbReference>
<gene>
    <name evidence="1" type="ORF">ACFSMZ_14915</name>
</gene>
<proteinExistence type="predicted"/>
<evidence type="ECO:0000313" key="2">
    <source>
        <dbReference type="Proteomes" id="UP001597373"/>
    </source>
</evidence>
<organism evidence="1 2">
    <name type="scientific">Chelativorans composti</name>
    <dbReference type="NCBI Taxonomy" id="768533"/>
    <lineage>
        <taxon>Bacteria</taxon>
        <taxon>Pseudomonadati</taxon>
        <taxon>Pseudomonadota</taxon>
        <taxon>Alphaproteobacteria</taxon>
        <taxon>Hyphomicrobiales</taxon>
        <taxon>Phyllobacteriaceae</taxon>
        <taxon>Chelativorans</taxon>
    </lineage>
</organism>
<feature type="non-terminal residue" evidence="1">
    <location>
        <position position="1"/>
    </location>
</feature>
<dbReference type="RefSeq" id="WP_378188895.1">
    <property type="nucleotide sequence ID" value="NZ_JBHUIR010000058.1"/>
</dbReference>
<accession>A0ABW5DKS3</accession>
<name>A0ABW5DKS3_9HYPH</name>
<keyword evidence="2" id="KW-1185">Reference proteome</keyword>
<reference evidence="2" key="1">
    <citation type="journal article" date="2019" name="Int. J. Syst. Evol. Microbiol.">
        <title>The Global Catalogue of Microorganisms (GCM) 10K type strain sequencing project: providing services to taxonomists for standard genome sequencing and annotation.</title>
        <authorList>
            <consortium name="The Broad Institute Genomics Platform"/>
            <consortium name="The Broad Institute Genome Sequencing Center for Infectious Disease"/>
            <person name="Wu L."/>
            <person name="Ma J."/>
        </authorList>
    </citation>
    <scope>NUCLEOTIDE SEQUENCE [LARGE SCALE GENOMIC DNA]</scope>
    <source>
        <strain evidence="2">KCTC 23707</strain>
    </source>
</reference>